<name>A0ABW0BGI2_9ACTN</name>
<dbReference type="Pfam" id="PF13302">
    <property type="entry name" value="Acetyltransf_3"/>
    <property type="match status" value="1"/>
</dbReference>
<comment type="caution">
    <text evidence="2">The sequence shown here is derived from an EMBL/GenBank/DDBJ whole genome shotgun (WGS) entry which is preliminary data.</text>
</comment>
<dbReference type="PANTHER" id="PTHR43441">
    <property type="entry name" value="RIBOSOMAL-PROTEIN-SERINE ACETYLTRANSFERASE"/>
    <property type="match status" value="1"/>
</dbReference>
<accession>A0ABW0BGI2</accession>
<dbReference type="InterPro" id="IPR051908">
    <property type="entry name" value="Ribosomal_N-acetyltransferase"/>
</dbReference>
<feature type="domain" description="N-acetyltransferase" evidence="1">
    <location>
        <begin position="6"/>
        <end position="169"/>
    </location>
</feature>
<dbReference type="PANTHER" id="PTHR43441:SF2">
    <property type="entry name" value="FAMILY ACETYLTRANSFERASE, PUTATIVE (AFU_ORTHOLOGUE AFUA_7G00850)-RELATED"/>
    <property type="match status" value="1"/>
</dbReference>
<dbReference type="RefSeq" id="WP_378588769.1">
    <property type="nucleotide sequence ID" value="NZ_JBHSKD010000007.1"/>
</dbReference>
<dbReference type="PROSITE" id="PS51186">
    <property type="entry name" value="GNAT"/>
    <property type="match status" value="1"/>
</dbReference>
<dbReference type="GO" id="GO:0016746">
    <property type="term" value="F:acyltransferase activity"/>
    <property type="evidence" value="ECO:0007669"/>
    <property type="project" value="UniProtKB-KW"/>
</dbReference>
<evidence type="ECO:0000313" key="3">
    <source>
        <dbReference type="Proteomes" id="UP001596087"/>
    </source>
</evidence>
<dbReference type="SUPFAM" id="SSF55729">
    <property type="entry name" value="Acyl-CoA N-acyltransferases (Nat)"/>
    <property type="match status" value="1"/>
</dbReference>
<keyword evidence="2" id="KW-0808">Transferase</keyword>
<dbReference type="InterPro" id="IPR000182">
    <property type="entry name" value="GNAT_dom"/>
</dbReference>
<dbReference type="InterPro" id="IPR016181">
    <property type="entry name" value="Acyl_CoA_acyltransferase"/>
</dbReference>
<organism evidence="2 3">
    <name type="scientific">Nocardioides taihuensis</name>
    <dbReference type="NCBI Taxonomy" id="1835606"/>
    <lineage>
        <taxon>Bacteria</taxon>
        <taxon>Bacillati</taxon>
        <taxon>Actinomycetota</taxon>
        <taxon>Actinomycetes</taxon>
        <taxon>Propionibacteriales</taxon>
        <taxon>Nocardioidaceae</taxon>
        <taxon>Nocardioides</taxon>
    </lineage>
</organism>
<evidence type="ECO:0000313" key="2">
    <source>
        <dbReference type="EMBL" id="MFC5176439.1"/>
    </source>
</evidence>
<dbReference type="Gene3D" id="3.40.630.30">
    <property type="match status" value="1"/>
</dbReference>
<proteinExistence type="predicted"/>
<sequence>MAETSIRLRPATTDDVGLLRRMLTEPDFLGPDWSGFSDAGRLERRLATEGLLADDGGMLVVEVDGVAVGQVSWHAVSHGGPATVWNIGVALAPEARGRGTGTRAQAMIAEYLFAHTTAPRVEAGARADNVAECRALEKAGFTREGTLRSAQFKDGAWRDVAVFSRIRDD</sequence>
<dbReference type="Proteomes" id="UP001596087">
    <property type="component" value="Unassembled WGS sequence"/>
</dbReference>
<gene>
    <name evidence="2" type="ORF">ACFPGP_07135</name>
</gene>
<keyword evidence="3" id="KW-1185">Reference proteome</keyword>
<evidence type="ECO:0000259" key="1">
    <source>
        <dbReference type="PROSITE" id="PS51186"/>
    </source>
</evidence>
<dbReference type="EC" id="2.3.-.-" evidence="2"/>
<protein>
    <submittedName>
        <fullName evidence="2">GNAT family N-acetyltransferase</fullName>
        <ecNumber evidence="2">2.3.-.-</ecNumber>
    </submittedName>
</protein>
<reference evidence="3" key="1">
    <citation type="journal article" date="2019" name="Int. J. Syst. Evol. Microbiol.">
        <title>The Global Catalogue of Microorganisms (GCM) 10K type strain sequencing project: providing services to taxonomists for standard genome sequencing and annotation.</title>
        <authorList>
            <consortium name="The Broad Institute Genomics Platform"/>
            <consortium name="The Broad Institute Genome Sequencing Center for Infectious Disease"/>
            <person name="Wu L."/>
            <person name="Ma J."/>
        </authorList>
    </citation>
    <scope>NUCLEOTIDE SEQUENCE [LARGE SCALE GENOMIC DNA]</scope>
    <source>
        <strain evidence="3">DFY41</strain>
    </source>
</reference>
<dbReference type="EMBL" id="JBHSKD010000007">
    <property type="protein sequence ID" value="MFC5176439.1"/>
    <property type="molecule type" value="Genomic_DNA"/>
</dbReference>
<dbReference type="CDD" id="cd04301">
    <property type="entry name" value="NAT_SF"/>
    <property type="match status" value="1"/>
</dbReference>
<keyword evidence="2" id="KW-0012">Acyltransferase</keyword>